<dbReference type="Gene3D" id="1.10.357.10">
    <property type="entry name" value="Tetracycline Repressor, domain 2"/>
    <property type="match status" value="1"/>
</dbReference>
<keyword evidence="8" id="KW-1185">Reference proteome</keyword>
<dbReference type="GO" id="GO:0000976">
    <property type="term" value="F:transcription cis-regulatory region binding"/>
    <property type="evidence" value="ECO:0007669"/>
    <property type="project" value="TreeGrafter"/>
</dbReference>
<proteinExistence type="predicted"/>
<dbReference type="RefSeq" id="WP_127733350.1">
    <property type="nucleotide sequence ID" value="NZ_SACP01000032.1"/>
</dbReference>
<dbReference type="InterPro" id="IPR001647">
    <property type="entry name" value="HTH_TetR"/>
</dbReference>
<feature type="DNA-binding region" description="H-T-H motif" evidence="5">
    <location>
        <begin position="42"/>
        <end position="61"/>
    </location>
</feature>
<dbReference type="PANTHER" id="PTHR30055:SF175">
    <property type="entry name" value="HTH-TYPE TRANSCRIPTIONAL REPRESSOR KSTR2"/>
    <property type="match status" value="1"/>
</dbReference>
<keyword evidence="2" id="KW-0805">Transcription regulation</keyword>
<dbReference type="Pfam" id="PF17932">
    <property type="entry name" value="TetR_C_24"/>
    <property type="match status" value="1"/>
</dbReference>
<dbReference type="EMBL" id="SACP01000032">
    <property type="protein sequence ID" value="RVU14303.1"/>
    <property type="molecule type" value="Genomic_DNA"/>
</dbReference>
<evidence type="ECO:0000313" key="8">
    <source>
        <dbReference type="Proteomes" id="UP000286997"/>
    </source>
</evidence>
<keyword evidence="1" id="KW-0678">Repressor</keyword>
<evidence type="ECO:0000256" key="5">
    <source>
        <dbReference type="PROSITE-ProRule" id="PRU00335"/>
    </source>
</evidence>
<evidence type="ECO:0000256" key="3">
    <source>
        <dbReference type="ARBA" id="ARBA00023125"/>
    </source>
</evidence>
<dbReference type="InterPro" id="IPR023772">
    <property type="entry name" value="DNA-bd_HTH_TetR-type_CS"/>
</dbReference>
<dbReference type="InterPro" id="IPR050109">
    <property type="entry name" value="HTH-type_TetR-like_transc_reg"/>
</dbReference>
<dbReference type="Proteomes" id="UP000286997">
    <property type="component" value="Unassembled WGS sequence"/>
</dbReference>
<dbReference type="InterPro" id="IPR041490">
    <property type="entry name" value="KstR2_TetR_C"/>
</dbReference>
<comment type="caution">
    <text evidence="7">The sequence shown here is derived from an EMBL/GenBank/DDBJ whole genome shotgun (WGS) entry which is preliminary data.</text>
</comment>
<reference evidence="7 8" key="1">
    <citation type="submission" date="2019-01" db="EMBL/GenBank/DDBJ databases">
        <authorList>
            <person name="Chen W.-M."/>
        </authorList>
    </citation>
    <scope>NUCLEOTIDE SEQUENCE [LARGE SCALE GENOMIC DNA]</scope>
    <source>
        <strain evidence="7 8">TER-1</strain>
    </source>
</reference>
<keyword evidence="3 5" id="KW-0238">DNA-binding</keyword>
<dbReference type="SUPFAM" id="SSF46689">
    <property type="entry name" value="Homeodomain-like"/>
    <property type="match status" value="1"/>
</dbReference>
<feature type="domain" description="HTH tetR-type" evidence="6">
    <location>
        <begin position="19"/>
        <end position="79"/>
    </location>
</feature>
<accession>A0A3S2VJI8</accession>
<evidence type="ECO:0000256" key="4">
    <source>
        <dbReference type="ARBA" id="ARBA00023163"/>
    </source>
</evidence>
<dbReference type="InterPro" id="IPR009057">
    <property type="entry name" value="Homeodomain-like_sf"/>
</dbReference>
<evidence type="ECO:0000256" key="1">
    <source>
        <dbReference type="ARBA" id="ARBA00022491"/>
    </source>
</evidence>
<dbReference type="PROSITE" id="PS01081">
    <property type="entry name" value="HTH_TETR_1"/>
    <property type="match status" value="1"/>
</dbReference>
<evidence type="ECO:0000256" key="2">
    <source>
        <dbReference type="ARBA" id="ARBA00023015"/>
    </source>
</evidence>
<organism evidence="7 8">
    <name type="scientific">Methylobacterium oryzihabitans</name>
    <dbReference type="NCBI Taxonomy" id="2499852"/>
    <lineage>
        <taxon>Bacteria</taxon>
        <taxon>Pseudomonadati</taxon>
        <taxon>Pseudomonadota</taxon>
        <taxon>Alphaproteobacteria</taxon>
        <taxon>Hyphomicrobiales</taxon>
        <taxon>Methylobacteriaceae</taxon>
        <taxon>Methylobacterium</taxon>
    </lineage>
</organism>
<dbReference type="Gene3D" id="1.10.10.60">
    <property type="entry name" value="Homeodomain-like"/>
    <property type="match status" value="1"/>
</dbReference>
<protein>
    <submittedName>
        <fullName evidence="7">TetR/AcrR family transcriptional regulator</fullName>
    </submittedName>
</protein>
<sequence>MAVEQSPWKDAFGREADRSEKRDAVLRVAAQSFCERGVRATSLDDVAERLNITKPTIYHYFRNKDEILVACVARGLAMIDDAIAEADREALSALDRLRAALRRYAEVMTMDFGMCVTRISEPDLSEEGRTRFRDGKRKIDGRVRDLLRACIREGSIRPCDVVLATFTITGALNWIARWYDPAGPLTGEEIGERMVAMLLAGFAAPAPPAG</sequence>
<dbReference type="PANTHER" id="PTHR30055">
    <property type="entry name" value="HTH-TYPE TRANSCRIPTIONAL REGULATOR RUTR"/>
    <property type="match status" value="1"/>
</dbReference>
<dbReference type="Pfam" id="PF00440">
    <property type="entry name" value="TetR_N"/>
    <property type="match status" value="1"/>
</dbReference>
<dbReference type="InterPro" id="IPR036271">
    <property type="entry name" value="Tet_transcr_reg_TetR-rel_C_sf"/>
</dbReference>
<keyword evidence="4" id="KW-0804">Transcription</keyword>
<evidence type="ECO:0000259" key="6">
    <source>
        <dbReference type="PROSITE" id="PS50977"/>
    </source>
</evidence>
<dbReference type="OrthoDB" id="9779746at2"/>
<dbReference type="PROSITE" id="PS50977">
    <property type="entry name" value="HTH_TETR_2"/>
    <property type="match status" value="1"/>
</dbReference>
<dbReference type="GO" id="GO:0003700">
    <property type="term" value="F:DNA-binding transcription factor activity"/>
    <property type="evidence" value="ECO:0007669"/>
    <property type="project" value="TreeGrafter"/>
</dbReference>
<dbReference type="AlphaFoldDB" id="A0A3S2VJI8"/>
<gene>
    <name evidence="7" type="ORF">EOE48_23670</name>
</gene>
<dbReference type="PRINTS" id="PR00455">
    <property type="entry name" value="HTHTETR"/>
</dbReference>
<name>A0A3S2VJI8_9HYPH</name>
<dbReference type="SUPFAM" id="SSF48498">
    <property type="entry name" value="Tetracyclin repressor-like, C-terminal domain"/>
    <property type="match status" value="1"/>
</dbReference>
<evidence type="ECO:0000313" key="7">
    <source>
        <dbReference type="EMBL" id="RVU14303.1"/>
    </source>
</evidence>